<evidence type="ECO:0000256" key="2">
    <source>
        <dbReference type="SAM" id="SignalP"/>
    </source>
</evidence>
<organism evidence="3 4">
    <name type="scientific">Rathayibacter caricis DSM 15933</name>
    <dbReference type="NCBI Taxonomy" id="1328867"/>
    <lineage>
        <taxon>Bacteria</taxon>
        <taxon>Bacillati</taxon>
        <taxon>Actinomycetota</taxon>
        <taxon>Actinomycetes</taxon>
        <taxon>Micrococcales</taxon>
        <taxon>Microbacteriaceae</taxon>
        <taxon>Rathayibacter</taxon>
    </lineage>
</organism>
<protein>
    <recommendedName>
        <fullName evidence="5">Htaa domain-containing protein</fullName>
    </recommendedName>
</protein>
<dbReference type="Proteomes" id="UP000241085">
    <property type="component" value="Unassembled WGS sequence"/>
</dbReference>
<keyword evidence="1" id="KW-0472">Membrane</keyword>
<gene>
    <name evidence="3" type="ORF">C1I63_06485</name>
</gene>
<comment type="caution">
    <text evidence="3">The sequence shown here is derived from an EMBL/GenBank/DDBJ whole genome shotgun (WGS) entry which is preliminary data.</text>
</comment>
<dbReference type="EMBL" id="PZPL01000001">
    <property type="protein sequence ID" value="PTL72532.1"/>
    <property type="molecule type" value="Genomic_DNA"/>
</dbReference>
<keyword evidence="1" id="KW-1133">Transmembrane helix</keyword>
<feature type="transmembrane region" description="Helical" evidence="1">
    <location>
        <begin position="376"/>
        <end position="398"/>
    </location>
</feature>
<keyword evidence="1" id="KW-0812">Transmembrane</keyword>
<dbReference type="RefSeq" id="WP_107574221.1">
    <property type="nucleotide sequence ID" value="NZ_PZPL01000001.1"/>
</dbReference>
<sequence length="413" mass="40603">MRRLGSLLLAAALTLGLAPAAAAVEDGVDIDVSVPTGTSAGFGDIENAELRWGLNRESSGGAFAGGCNFLSAGVAGNSGGARVWSESDGLYAAEAGAVSIEKATAAGGWTRASFATRCTDPSGAPVTASSLASSTQSQVVVDGGRGSVSADGLTLRWSGAFTVAFYGGMTYWSASDPVLSLDAAGNGQLTATASGYGTSMEDTSLWRPLPATEIVLAEVRGAPLGDGGFSVVPEYLGVASQTGGQAPRTAENAAYWGSFPASFLQFQVQTGQAGYWLTTGGTRDAAKPATALLVNFDASAPAVVAAPESAAGGGAGPMNEVAQRPTGAGAVAGAGAGAGAAAAPAAQAAAGLVAETSTVVRDGGGLVPEAVASSGLLPLLIGALALAVLIAVLAVLHLSGRRVLPWRRPAPPE</sequence>
<reference evidence="3 4" key="1">
    <citation type="submission" date="2018-03" db="EMBL/GenBank/DDBJ databases">
        <title>Bacteriophage NCPPB3778 and a type I-E CRISPR drive the evolution of the US Biological Select Agent, Rathayibacter toxicus.</title>
        <authorList>
            <person name="Davis E.W.II."/>
            <person name="Tabima J.F."/>
            <person name="Weisberg A.J."/>
            <person name="Dantas Lopes L."/>
            <person name="Wiseman M.S."/>
            <person name="Wiseman M.S."/>
            <person name="Pupko T."/>
            <person name="Belcher M.S."/>
            <person name="Sechler A.J."/>
            <person name="Tancos M.A."/>
            <person name="Schroeder B.K."/>
            <person name="Murray T.D."/>
            <person name="Luster D.G."/>
            <person name="Schneider W.L."/>
            <person name="Rogers E."/>
            <person name="Andreote F.D."/>
            <person name="Grunwald N.J."/>
            <person name="Putnam M.L."/>
            <person name="Chang J.H."/>
        </authorList>
    </citation>
    <scope>NUCLEOTIDE SEQUENCE [LARGE SCALE GENOMIC DNA]</scope>
    <source>
        <strain evidence="3 4">DSM 15933</strain>
    </source>
</reference>
<accession>A0A2T4USM1</accession>
<evidence type="ECO:0000313" key="4">
    <source>
        <dbReference type="Proteomes" id="UP000241085"/>
    </source>
</evidence>
<evidence type="ECO:0000256" key="1">
    <source>
        <dbReference type="SAM" id="Phobius"/>
    </source>
</evidence>
<keyword evidence="4" id="KW-1185">Reference proteome</keyword>
<feature type="chain" id="PRO_5015513452" description="Htaa domain-containing protein" evidence="2">
    <location>
        <begin position="23"/>
        <end position="413"/>
    </location>
</feature>
<evidence type="ECO:0008006" key="5">
    <source>
        <dbReference type="Google" id="ProtNLM"/>
    </source>
</evidence>
<dbReference type="AlphaFoldDB" id="A0A2T4USM1"/>
<feature type="signal peptide" evidence="2">
    <location>
        <begin position="1"/>
        <end position="22"/>
    </location>
</feature>
<proteinExistence type="predicted"/>
<keyword evidence="2" id="KW-0732">Signal</keyword>
<name>A0A2T4USM1_9MICO</name>
<evidence type="ECO:0000313" key="3">
    <source>
        <dbReference type="EMBL" id="PTL72532.1"/>
    </source>
</evidence>